<evidence type="ECO:0000256" key="1">
    <source>
        <dbReference type="ARBA" id="ARBA00006524"/>
    </source>
</evidence>
<dbReference type="InterPro" id="IPR019398">
    <property type="entry name" value="Pre-rRNA_process_TSR2"/>
</dbReference>
<proteinExistence type="inferred from homology"/>
<dbReference type="Proteomes" id="UP001443914">
    <property type="component" value="Unassembled WGS sequence"/>
</dbReference>
<reference evidence="3" key="1">
    <citation type="submission" date="2024-03" db="EMBL/GenBank/DDBJ databases">
        <title>WGS assembly of Saponaria officinalis var. Norfolk2.</title>
        <authorList>
            <person name="Jenkins J."/>
            <person name="Shu S."/>
            <person name="Grimwood J."/>
            <person name="Barry K."/>
            <person name="Goodstein D."/>
            <person name="Schmutz J."/>
            <person name="Leebens-Mack J."/>
            <person name="Osbourn A."/>
        </authorList>
    </citation>
    <scope>NUCLEOTIDE SEQUENCE [LARGE SCALE GENOMIC DNA]</scope>
    <source>
        <strain evidence="3">JIC</strain>
    </source>
</reference>
<comment type="caution">
    <text evidence="3">The sequence shown here is derived from an EMBL/GenBank/DDBJ whole genome shotgun (WGS) entry which is preliminary data.</text>
</comment>
<evidence type="ECO:0000256" key="2">
    <source>
        <dbReference type="ARBA" id="ARBA00022552"/>
    </source>
</evidence>
<comment type="similarity">
    <text evidence="1">Belongs to the TSR2 family.</text>
</comment>
<keyword evidence="2" id="KW-0698">rRNA processing</keyword>
<accession>A0AAW1IHZ5</accession>
<organism evidence="3 4">
    <name type="scientific">Saponaria officinalis</name>
    <name type="common">Common soapwort</name>
    <name type="synonym">Lychnis saponaria</name>
    <dbReference type="NCBI Taxonomy" id="3572"/>
    <lineage>
        <taxon>Eukaryota</taxon>
        <taxon>Viridiplantae</taxon>
        <taxon>Streptophyta</taxon>
        <taxon>Embryophyta</taxon>
        <taxon>Tracheophyta</taxon>
        <taxon>Spermatophyta</taxon>
        <taxon>Magnoliopsida</taxon>
        <taxon>eudicotyledons</taxon>
        <taxon>Gunneridae</taxon>
        <taxon>Pentapetalae</taxon>
        <taxon>Caryophyllales</taxon>
        <taxon>Caryophyllaceae</taxon>
        <taxon>Caryophylleae</taxon>
        <taxon>Saponaria</taxon>
    </lineage>
</organism>
<dbReference type="PANTHER" id="PTHR21250">
    <property type="entry name" value="PRE-RRNA-PROCESSING PROTEIN TSR2 HOMOLOG"/>
    <property type="match status" value="1"/>
</dbReference>
<name>A0AAW1IHZ5_SAPOF</name>
<gene>
    <name evidence="3" type="ORF">RND81_09G056600</name>
</gene>
<evidence type="ECO:0000313" key="3">
    <source>
        <dbReference type="EMBL" id="KAK9689395.1"/>
    </source>
</evidence>
<evidence type="ECO:0008006" key="5">
    <source>
        <dbReference type="Google" id="ProtNLM"/>
    </source>
</evidence>
<dbReference type="Pfam" id="PF10273">
    <property type="entry name" value="WGG"/>
    <property type="match status" value="1"/>
</dbReference>
<dbReference type="AlphaFoldDB" id="A0AAW1IHZ5"/>
<protein>
    <recommendedName>
        <fullName evidence="5">Pre-rRNA-processing protein TSR2 homolog</fullName>
    </recommendedName>
</protein>
<dbReference type="GO" id="GO:0006364">
    <property type="term" value="P:rRNA processing"/>
    <property type="evidence" value="ECO:0007669"/>
    <property type="project" value="UniProtKB-KW"/>
</dbReference>
<sequence>MKLTRESGQQMEEGIRLVLSRWRELRDAVEVLWGGPHSHELANNFVNQVVDIFLCPNGGEPPCIYDLEDLLDKGMDSLSLEEVQSIKEVARILMDMYEECLENNYQRIQKLRDTAPLFQTTSRPRKAASISVAVDEDYRNSSIIDNSSESLPNQEGTSQAVELDEAPWITVTSKKVKGLKKTRLV</sequence>
<evidence type="ECO:0000313" key="4">
    <source>
        <dbReference type="Proteomes" id="UP001443914"/>
    </source>
</evidence>
<dbReference type="EMBL" id="JBDFQZ010000009">
    <property type="protein sequence ID" value="KAK9689395.1"/>
    <property type="molecule type" value="Genomic_DNA"/>
</dbReference>
<keyword evidence="4" id="KW-1185">Reference proteome</keyword>